<dbReference type="InterPro" id="IPR028081">
    <property type="entry name" value="Leu-bd"/>
</dbReference>
<dbReference type="PANTHER" id="PTHR47235:SF1">
    <property type="entry name" value="BLR6548 PROTEIN"/>
    <property type="match status" value="1"/>
</dbReference>
<keyword evidence="3" id="KW-0732">Signal</keyword>
<evidence type="ECO:0000256" key="1">
    <source>
        <dbReference type="ARBA" id="ARBA00010062"/>
    </source>
</evidence>
<evidence type="ECO:0000256" key="3">
    <source>
        <dbReference type="ARBA" id="ARBA00022729"/>
    </source>
</evidence>
<evidence type="ECO:0000259" key="5">
    <source>
        <dbReference type="Pfam" id="PF13458"/>
    </source>
</evidence>
<dbReference type="InterPro" id="IPR000709">
    <property type="entry name" value="Leu_Ile_Val-bd"/>
</dbReference>
<proteinExistence type="inferred from homology"/>
<dbReference type="CDD" id="cd19978">
    <property type="entry name" value="PBP1_ABC_ligand_binding-like"/>
    <property type="match status" value="1"/>
</dbReference>
<dbReference type="Proteomes" id="UP000772181">
    <property type="component" value="Unassembled WGS sequence"/>
</dbReference>
<sequence length="356" mass="38374">MTESEIKLGMVNAQKGPAEGLGKGMLVGADSVFKEANLKGGINGRKISLNVADDGYEPDRAIDETLKMIEQEKVFALFGYVGTPTANAVIPIVKEMKVPLIGLFTGAMTLRNPVISEIINIRASYDDEAETLVDYFIKNKGGKTFGVFYQDDGFGQAVLSGTVKALKKREMDVITRGTFQRNTVAIKTGLAEMLKAKPEVVIMVGPYTPLSVFVKEAKKEGLKSHLATVSFVGPDNLLKETGSAGEGIVISQVVPFPEDTSLPITKECSDLIQKYYPTQSLGFVNFEGCITAKTMLSALEKSGKDLTREGLISAFEGMSNFKIGGLTMSLSTGDHQALDSVFLTLIENGKIVPIRP</sequence>
<protein>
    <submittedName>
        <fullName evidence="6">ABC transporter substrate-binding protein</fullName>
    </submittedName>
</protein>
<comment type="caution">
    <text evidence="6">The sequence shown here is derived from an EMBL/GenBank/DDBJ whole genome shotgun (WGS) entry which is preliminary data.</text>
</comment>
<dbReference type="PANTHER" id="PTHR47235">
    <property type="entry name" value="BLR6548 PROTEIN"/>
    <property type="match status" value="1"/>
</dbReference>
<evidence type="ECO:0000256" key="2">
    <source>
        <dbReference type="ARBA" id="ARBA00022448"/>
    </source>
</evidence>
<dbReference type="Gene3D" id="3.40.50.2300">
    <property type="match status" value="2"/>
</dbReference>
<reference evidence="6" key="1">
    <citation type="submission" date="2020-07" db="EMBL/GenBank/DDBJ databases">
        <title>Huge and variable diversity of episymbiotic CPR bacteria and DPANN archaea in groundwater ecosystems.</title>
        <authorList>
            <person name="He C.Y."/>
            <person name="Keren R."/>
            <person name="Whittaker M."/>
            <person name="Farag I.F."/>
            <person name="Doudna J."/>
            <person name="Cate J.H.D."/>
            <person name="Banfield J.F."/>
        </authorList>
    </citation>
    <scope>NUCLEOTIDE SEQUENCE</scope>
    <source>
        <strain evidence="6">NC_groundwater_1482_Ag_S-0.65um_47_24</strain>
    </source>
</reference>
<dbReference type="SUPFAM" id="SSF53822">
    <property type="entry name" value="Periplasmic binding protein-like I"/>
    <property type="match status" value="1"/>
</dbReference>
<dbReference type="GO" id="GO:0006865">
    <property type="term" value="P:amino acid transport"/>
    <property type="evidence" value="ECO:0007669"/>
    <property type="project" value="UniProtKB-KW"/>
</dbReference>
<keyword evidence="4" id="KW-0029">Amino-acid transport</keyword>
<dbReference type="PRINTS" id="PR00337">
    <property type="entry name" value="LEUILEVALBP"/>
</dbReference>
<dbReference type="AlphaFoldDB" id="A0A933GMI8"/>
<accession>A0A933GMI8</accession>
<name>A0A933GMI8_UNCTE</name>
<dbReference type="EMBL" id="JACQWF010000175">
    <property type="protein sequence ID" value="MBI4595504.1"/>
    <property type="molecule type" value="Genomic_DNA"/>
</dbReference>
<comment type="similarity">
    <text evidence="1">Belongs to the leucine-binding protein family.</text>
</comment>
<evidence type="ECO:0000313" key="7">
    <source>
        <dbReference type="Proteomes" id="UP000772181"/>
    </source>
</evidence>
<dbReference type="Pfam" id="PF13458">
    <property type="entry name" value="Peripla_BP_6"/>
    <property type="match status" value="1"/>
</dbReference>
<gene>
    <name evidence="6" type="ORF">HY730_03895</name>
</gene>
<feature type="domain" description="Leucine-binding protein" evidence="5">
    <location>
        <begin position="5"/>
        <end position="348"/>
    </location>
</feature>
<dbReference type="InterPro" id="IPR028082">
    <property type="entry name" value="Peripla_BP_I"/>
</dbReference>
<evidence type="ECO:0000256" key="4">
    <source>
        <dbReference type="ARBA" id="ARBA00022970"/>
    </source>
</evidence>
<evidence type="ECO:0000313" key="6">
    <source>
        <dbReference type="EMBL" id="MBI4595504.1"/>
    </source>
</evidence>
<keyword evidence="2" id="KW-0813">Transport</keyword>
<organism evidence="6 7">
    <name type="scientific">Tectimicrobiota bacterium</name>
    <dbReference type="NCBI Taxonomy" id="2528274"/>
    <lineage>
        <taxon>Bacteria</taxon>
        <taxon>Pseudomonadati</taxon>
        <taxon>Nitrospinota/Tectimicrobiota group</taxon>
        <taxon>Candidatus Tectimicrobiota</taxon>
    </lineage>
</organism>